<sequence length="66" mass="7422">MPEWGASEKSNILYTKHRTNGSSLNLDLVTLSLTRVHVSLAVNKRCCVTARRRAFDFAPKCCRQLG</sequence>
<gene>
    <name evidence="1" type="ORF">IPOD504_LOCUS9030</name>
</gene>
<dbReference type="Proteomes" id="UP000837857">
    <property type="component" value="Chromosome 22"/>
</dbReference>
<reference evidence="1" key="1">
    <citation type="submission" date="2022-03" db="EMBL/GenBank/DDBJ databases">
        <authorList>
            <person name="Martin H S."/>
        </authorList>
    </citation>
    <scope>NUCLEOTIDE SEQUENCE</scope>
</reference>
<evidence type="ECO:0000313" key="1">
    <source>
        <dbReference type="EMBL" id="CAH2055708.1"/>
    </source>
</evidence>
<name>A0ABN8IDS6_9NEOP</name>
<accession>A0ABN8IDS6</accession>
<protein>
    <submittedName>
        <fullName evidence="1">Uncharacterized protein</fullName>
    </submittedName>
</protein>
<organism evidence="1 2">
    <name type="scientific">Iphiclides podalirius</name>
    <name type="common">scarce swallowtail</name>
    <dbReference type="NCBI Taxonomy" id="110791"/>
    <lineage>
        <taxon>Eukaryota</taxon>
        <taxon>Metazoa</taxon>
        <taxon>Ecdysozoa</taxon>
        <taxon>Arthropoda</taxon>
        <taxon>Hexapoda</taxon>
        <taxon>Insecta</taxon>
        <taxon>Pterygota</taxon>
        <taxon>Neoptera</taxon>
        <taxon>Endopterygota</taxon>
        <taxon>Lepidoptera</taxon>
        <taxon>Glossata</taxon>
        <taxon>Ditrysia</taxon>
        <taxon>Papilionoidea</taxon>
        <taxon>Papilionidae</taxon>
        <taxon>Papilioninae</taxon>
        <taxon>Iphiclides</taxon>
    </lineage>
</organism>
<proteinExistence type="predicted"/>
<dbReference type="EMBL" id="OW152834">
    <property type="protein sequence ID" value="CAH2055708.1"/>
    <property type="molecule type" value="Genomic_DNA"/>
</dbReference>
<evidence type="ECO:0000313" key="2">
    <source>
        <dbReference type="Proteomes" id="UP000837857"/>
    </source>
</evidence>
<keyword evidence="2" id="KW-1185">Reference proteome</keyword>
<feature type="non-terminal residue" evidence="1">
    <location>
        <position position="66"/>
    </location>
</feature>